<protein>
    <submittedName>
        <fullName evidence="2">Dolichyl-phosphate-mannose--protein mannosyltransferase</fullName>
    </submittedName>
</protein>
<keyword evidence="1" id="KW-0812">Transmembrane</keyword>
<evidence type="ECO:0000256" key="1">
    <source>
        <dbReference type="SAM" id="Phobius"/>
    </source>
</evidence>
<accession>A0A832ZG52</accession>
<feature type="non-terminal residue" evidence="2">
    <location>
        <position position="110"/>
    </location>
</feature>
<keyword evidence="2" id="KW-0808">Transferase</keyword>
<proteinExistence type="predicted"/>
<evidence type="ECO:0000313" key="3">
    <source>
        <dbReference type="Proteomes" id="UP000653692"/>
    </source>
</evidence>
<keyword evidence="1" id="KW-1133">Transmembrane helix</keyword>
<feature type="transmembrane region" description="Helical" evidence="1">
    <location>
        <begin position="12"/>
        <end position="30"/>
    </location>
</feature>
<dbReference type="Proteomes" id="UP000653692">
    <property type="component" value="Unassembled WGS sequence"/>
</dbReference>
<keyword evidence="2" id="KW-0328">Glycosyltransferase</keyword>
<dbReference type="GO" id="GO:0016757">
    <property type="term" value="F:glycosyltransferase activity"/>
    <property type="evidence" value="ECO:0007669"/>
    <property type="project" value="UniProtKB-KW"/>
</dbReference>
<organism evidence="2 3">
    <name type="scientific">Thermococcus paralvinellae</name>
    <dbReference type="NCBI Taxonomy" id="582419"/>
    <lineage>
        <taxon>Archaea</taxon>
        <taxon>Methanobacteriati</taxon>
        <taxon>Methanobacteriota</taxon>
        <taxon>Thermococci</taxon>
        <taxon>Thermococcales</taxon>
        <taxon>Thermococcaceae</taxon>
        <taxon>Thermococcus</taxon>
    </lineage>
</organism>
<reference evidence="2" key="1">
    <citation type="journal article" date="2020" name="ISME J.">
        <title>Gammaproteobacteria mediating utilization of methyl-, sulfur- and petroleum organic compounds in deep ocean hydrothermal plumes.</title>
        <authorList>
            <person name="Zhou Z."/>
            <person name="Liu Y."/>
            <person name="Pan J."/>
            <person name="Cron B.R."/>
            <person name="Toner B.M."/>
            <person name="Anantharaman K."/>
            <person name="Breier J.A."/>
            <person name="Dick G.J."/>
            <person name="Li M."/>
        </authorList>
    </citation>
    <scope>NUCLEOTIDE SEQUENCE</scope>
    <source>
        <strain evidence="2">SZUA-1476</strain>
    </source>
</reference>
<gene>
    <name evidence="2" type="ORF">EYH24_04960</name>
</gene>
<dbReference type="EMBL" id="DQUR01000168">
    <property type="protein sequence ID" value="HIP89279.1"/>
    <property type="molecule type" value="Genomic_DNA"/>
</dbReference>
<sequence length="110" mass="12617">MMGEEMGRREKLYFALLALIIIGTFCYTYKQAASKGLYDYIGDEVWYVSASRNVLHRLGIDVHYINETTGSEGVNVVFLTEPEIKGGVRISFWRFTILRTYTAEPPRVPD</sequence>
<dbReference type="AlphaFoldDB" id="A0A832ZG52"/>
<keyword evidence="1" id="KW-0472">Membrane</keyword>
<name>A0A832ZG52_9EURY</name>
<evidence type="ECO:0000313" key="2">
    <source>
        <dbReference type="EMBL" id="HIP89279.1"/>
    </source>
</evidence>
<comment type="caution">
    <text evidence="2">The sequence shown here is derived from an EMBL/GenBank/DDBJ whole genome shotgun (WGS) entry which is preliminary data.</text>
</comment>